<evidence type="ECO:0000313" key="2">
    <source>
        <dbReference type="EMBL" id="ODO11856.1"/>
    </source>
</evidence>
<dbReference type="AlphaFoldDB" id="A0A1E3KFV7"/>
<accession>A0A1E3KFV7</accession>
<evidence type="ECO:0000256" key="1">
    <source>
        <dbReference type="SAM" id="SignalP"/>
    </source>
</evidence>
<proteinExistence type="predicted"/>
<dbReference type="EMBL" id="MEKH01000001">
    <property type="protein sequence ID" value="ODO11856.1"/>
    <property type="molecule type" value="Genomic_DNA"/>
</dbReference>
<protein>
    <submittedName>
        <fullName evidence="2">Uncharacterized protein</fullName>
    </submittedName>
</protein>
<feature type="signal peptide" evidence="1">
    <location>
        <begin position="1"/>
        <end position="25"/>
    </location>
</feature>
<name>A0A1E3KFV7_9TREE</name>
<feature type="chain" id="PRO_5009130990" evidence="1">
    <location>
        <begin position="26"/>
        <end position="129"/>
    </location>
</feature>
<reference evidence="2 3" key="1">
    <citation type="submission" date="2016-06" db="EMBL/GenBank/DDBJ databases">
        <title>Evolution of pathogenesis and genome organization in the Tremellales.</title>
        <authorList>
            <person name="Cuomo C."/>
            <person name="Litvintseva A."/>
            <person name="Heitman J."/>
            <person name="Chen Y."/>
            <person name="Sun S."/>
            <person name="Springer D."/>
            <person name="Dromer F."/>
            <person name="Young S."/>
            <person name="Zeng Q."/>
            <person name="Chapman S."/>
            <person name="Gujja S."/>
            <person name="Saif S."/>
            <person name="Birren B."/>
        </authorList>
    </citation>
    <scope>NUCLEOTIDE SEQUENCE [LARGE SCALE GENOMIC DNA]</scope>
    <source>
        <strain evidence="2 3">CBS 6273</strain>
    </source>
</reference>
<comment type="caution">
    <text evidence="2">The sequence shown here is derived from an EMBL/GenBank/DDBJ whole genome shotgun (WGS) entry which is preliminary data.</text>
</comment>
<dbReference type="Proteomes" id="UP000095149">
    <property type="component" value="Unassembled WGS sequence"/>
</dbReference>
<organism evidence="2 3">
    <name type="scientific">Cryptococcus amylolentus CBS 6273</name>
    <dbReference type="NCBI Taxonomy" id="1296118"/>
    <lineage>
        <taxon>Eukaryota</taxon>
        <taxon>Fungi</taxon>
        <taxon>Dikarya</taxon>
        <taxon>Basidiomycota</taxon>
        <taxon>Agaricomycotina</taxon>
        <taxon>Tremellomycetes</taxon>
        <taxon>Tremellales</taxon>
        <taxon>Cryptococcaceae</taxon>
        <taxon>Cryptococcus</taxon>
    </lineage>
</organism>
<gene>
    <name evidence="2" type="ORF">I350_00640</name>
</gene>
<evidence type="ECO:0000313" key="3">
    <source>
        <dbReference type="Proteomes" id="UP000095149"/>
    </source>
</evidence>
<keyword evidence="1" id="KW-0732">Signal</keyword>
<sequence>MSFTTYVAALLVLVAPAALAAPAAAAEPSLEGQNFGAPGGAFPELPPAAQLLSSVFSLLSLHLLSKAYPLFSTHPSSQEVHTPHEPSSRIYRPARRLYATGWPLTTRSAFPTISSLNPSIPTLLQTRQG</sequence>